<accession>A0A319DNV6</accession>
<proteinExistence type="predicted"/>
<keyword evidence="1" id="KW-1133">Transmembrane helix</keyword>
<name>A0A319DNV6_9EURO</name>
<keyword evidence="1" id="KW-0812">Transmembrane</keyword>
<keyword evidence="1" id="KW-0472">Membrane</keyword>
<dbReference type="AlphaFoldDB" id="A0A319DNV6"/>
<evidence type="ECO:0000256" key="1">
    <source>
        <dbReference type="SAM" id="Phobius"/>
    </source>
</evidence>
<reference evidence="2 3" key="1">
    <citation type="submission" date="2018-02" db="EMBL/GenBank/DDBJ databases">
        <title>The genomes of Aspergillus section Nigri reveals drivers in fungal speciation.</title>
        <authorList>
            <consortium name="DOE Joint Genome Institute"/>
            <person name="Vesth T.C."/>
            <person name="Nybo J."/>
            <person name="Theobald S."/>
            <person name="Brandl J."/>
            <person name="Frisvad J.C."/>
            <person name="Nielsen K.F."/>
            <person name="Lyhne E.K."/>
            <person name="Kogle M.E."/>
            <person name="Kuo A."/>
            <person name="Riley R."/>
            <person name="Clum A."/>
            <person name="Nolan M."/>
            <person name="Lipzen A."/>
            <person name="Salamov A."/>
            <person name="Henrissat B."/>
            <person name="Wiebenga A."/>
            <person name="De vries R.P."/>
            <person name="Grigoriev I.V."/>
            <person name="Mortensen U.H."/>
            <person name="Andersen M.R."/>
            <person name="Baker S.E."/>
        </authorList>
    </citation>
    <scope>NUCLEOTIDE SEQUENCE [LARGE SCALE GENOMIC DNA]</scope>
    <source>
        <strain evidence="2 3">CBS 707.79</strain>
    </source>
</reference>
<evidence type="ECO:0000313" key="2">
    <source>
        <dbReference type="EMBL" id="PYH99360.1"/>
    </source>
</evidence>
<organism evidence="2 3">
    <name type="scientific">Aspergillus ellipticus CBS 707.79</name>
    <dbReference type="NCBI Taxonomy" id="1448320"/>
    <lineage>
        <taxon>Eukaryota</taxon>
        <taxon>Fungi</taxon>
        <taxon>Dikarya</taxon>
        <taxon>Ascomycota</taxon>
        <taxon>Pezizomycotina</taxon>
        <taxon>Eurotiomycetes</taxon>
        <taxon>Eurotiomycetidae</taxon>
        <taxon>Eurotiales</taxon>
        <taxon>Aspergillaceae</taxon>
        <taxon>Aspergillus</taxon>
        <taxon>Aspergillus subgen. Circumdati</taxon>
    </lineage>
</organism>
<dbReference type="Proteomes" id="UP000247810">
    <property type="component" value="Unassembled WGS sequence"/>
</dbReference>
<keyword evidence="3" id="KW-1185">Reference proteome</keyword>
<feature type="transmembrane region" description="Helical" evidence="1">
    <location>
        <begin position="78"/>
        <end position="96"/>
    </location>
</feature>
<protein>
    <submittedName>
        <fullName evidence="2">Uncharacterized protein</fullName>
    </submittedName>
</protein>
<dbReference type="VEuPathDB" id="FungiDB:BO71DRAFT_223024"/>
<sequence>MGRRRLRCTSVDWSFAWVGDTRHLMSYLSIISSLLGAVGVSLHNLGNYIYISPFFFKKFQGPGSVSFNSTTSPPSSCFWVLAGPICLGGVSLWSGLRRRICCRRPKIRSLMGVGTAMPCSLDGDGGWIPERMGGRAEGSRSGLGGHGFGDVAVVVGLLGYCAGPSEEVRDEQRETAIENAGRV</sequence>
<gene>
    <name evidence="2" type="ORF">BO71DRAFT_223024</name>
</gene>
<feature type="transmembrane region" description="Helical" evidence="1">
    <location>
        <begin position="27"/>
        <end position="51"/>
    </location>
</feature>
<dbReference type="EMBL" id="KZ825803">
    <property type="protein sequence ID" value="PYH99360.1"/>
    <property type="molecule type" value="Genomic_DNA"/>
</dbReference>
<evidence type="ECO:0000313" key="3">
    <source>
        <dbReference type="Proteomes" id="UP000247810"/>
    </source>
</evidence>